<keyword evidence="1" id="KW-1133">Transmembrane helix</keyword>
<dbReference type="PANTHER" id="PTHR37947:SF1">
    <property type="entry name" value="BLL2462 PROTEIN"/>
    <property type="match status" value="1"/>
</dbReference>
<sequence length="688" mass="78691">MKFYFEHPNAFFILLPAVVAVAALVWYTYWSQSQQSFYSKFQIGLLAALRLVALICVIALLLAPAIQLYQTIHEDPLIIIATDNSESLKNYANTCEETMNKAKSALEDCRIDHWTFGQVAQKSELRQFDELRSDYSALFRSVQENYQPSSVSAMILIGDGLFNSGTDPVYSSQQLSYPVYTVGVGDTTRQTDAAIMKVSHNQSTFIGNYFPLQVDLSFSNLASKTAKLQVWEGSELLDQRNISIEHNRFFRQESFRLKADKTGIVNYRVDIHPFDQEQNTANNHFDFSIRVIDQKQKILILSKGVNPDNAALIRVLEPQMNYEYKLVTQPGDPINPQDFDLIIMNQLPGGKAANTPSLEEISKSGRPVLWLVGPQTDYSILNNLGAGFHFGELKSFGYSSAVVDADFDFFRIEDFWSERIGSWPPLQVPFTDVELSGNWQILARQRIEQIDFPRALIALGRVEGTKTALIAGEGIWKWRLYDFVQGGVDAVFDPLFLKIINYLILKPNEDNFNVYYQPNYSEDEEITITAELLDENYEVINSPDIALRISDRNGTDYDYTFDKTEQAYQLNIGQLAVGTYALHATVEYGGKQLVEEGSFRVDKLQLEQTNLQADYNTLFQISQTTGACFAEAARFDEIIEKLQADEHLKRQKFRQQVFRELIQLKWFALFIAFLLALEWFLRKYWGSY</sequence>
<feature type="transmembrane region" description="Helical" evidence="1">
    <location>
        <begin position="662"/>
        <end position="681"/>
    </location>
</feature>
<accession>A0A2T5C3M3</accession>
<dbReference type="PANTHER" id="PTHR37947">
    <property type="entry name" value="BLL2462 PROTEIN"/>
    <property type="match status" value="1"/>
</dbReference>
<reference evidence="2 3" key="1">
    <citation type="submission" date="2018-04" db="EMBL/GenBank/DDBJ databases">
        <title>Genomic Encyclopedia of Archaeal and Bacterial Type Strains, Phase II (KMG-II): from individual species to whole genera.</title>
        <authorList>
            <person name="Goeker M."/>
        </authorList>
    </citation>
    <scope>NUCLEOTIDE SEQUENCE [LARGE SCALE GENOMIC DNA]</scope>
    <source>
        <strain evidence="2 3">DSM 28823</strain>
    </source>
</reference>
<protein>
    <recommendedName>
        <fullName evidence="4">VWA domain-containing protein</fullName>
    </recommendedName>
</protein>
<gene>
    <name evidence="2" type="ORF">C8N47_105177</name>
</gene>
<evidence type="ECO:0008006" key="4">
    <source>
        <dbReference type="Google" id="ProtNLM"/>
    </source>
</evidence>
<feature type="transmembrane region" description="Helical" evidence="1">
    <location>
        <begin position="12"/>
        <end position="29"/>
    </location>
</feature>
<keyword evidence="3" id="KW-1185">Reference proteome</keyword>
<dbReference type="AlphaFoldDB" id="A0A2T5C3M3"/>
<evidence type="ECO:0000313" key="2">
    <source>
        <dbReference type="EMBL" id="PTN09336.1"/>
    </source>
</evidence>
<feature type="transmembrane region" description="Helical" evidence="1">
    <location>
        <begin position="41"/>
        <end position="63"/>
    </location>
</feature>
<name>A0A2T5C3M3_9BACT</name>
<organism evidence="2 3">
    <name type="scientific">Mangrovibacterium marinum</name>
    <dbReference type="NCBI Taxonomy" id="1639118"/>
    <lineage>
        <taxon>Bacteria</taxon>
        <taxon>Pseudomonadati</taxon>
        <taxon>Bacteroidota</taxon>
        <taxon>Bacteroidia</taxon>
        <taxon>Marinilabiliales</taxon>
        <taxon>Prolixibacteraceae</taxon>
        <taxon>Mangrovibacterium</taxon>
    </lineage>
</organism>
<keyword evidence="1" id="KW-0812">Transmembrane</keyword>
<dbReference type="Proteomes" id="UP000243525">
    <property type="component" value="Unassembled WGS sequence"/>
</dbReference>
<dbReference type="EMBL" id="QAAD01000005">
    <property type="protein sequence ID" value="PTN09336.1"/>
    <property type="molecule type" value="Genomic_DNA"/>
</dbReference>
<evidence type="ECO:0000313" key="3">
    <source>
        <dbReference type="Proteomes" id="UP000243525"/>
    </source>
</evidence>
<keyword evidence="1" id="KW-0472">Membrane</keyword>
<evidence type="ECO:0000256" key="1">
    <source>
        <dbReference type="SAM" id="Phobius"/>
    </source>
</evidence>
<dbReference type="OrthoDB" id="9763076at2"/>
<comment type="caution">
    <text evidence="2">The sequence shown here is derived from an EMBL/GenBank/DDBJ whole genome shotgun (WGS) entry which is preliminary data.</text>
</comment>
<dbReference type="RefSeq" id="WP_107821742.1">
    <property type="nucleotide sequence ID" value="NZ_OY782574.1"/>
</dbReference>
<proteinExistence type="predicted"/>